<proteinExistence type="predicted"/>
<dbReference type="Proteomes" id="UP000786811">
    <property type="component" value="Unassembled WGS sequence"/>
</dbReference>
<dbReference type="AlphaFoldDB" id="A0A8J2H5H2"/>
<evidence type="ECO:0000313" key="1">
    <source>
        <dbReference type="EMBL" id="CAG5073997.1"/>
    </source>
</evidence>
<dbReference type="EMBL" id="CAJNRD030001114">
    <property type="protein sequence ID" value="CAG5073997.1"/>
    <property type="molecule type" value="Genomic_DNA"/>
</dbReference>
<name>A0A8J2H5H2_COTCN</name>
<keyword evidence="2" id="KW-1185">Reference proteome</keyword>
<evidence type="ECO:0000313" key="2">
    <source>
        <dbReference type="Proteomes" id="UP000786811"/>
    </source>
</evidence>
<protein>
    <submittedName>
        <fullName evidence="1">Uncharacterized protein</fullName>
    </submittedName>
</protein>
<gene>
    <name evidence="1" type="ORF">HICCMSTLAB_LOCUS769</name>
</gene>
<sequence length="126" mass="15047">MPLPFKVVKQLWELFDDLYYQDYPSNESEEYMQRVMGMDFELLPDITTHPLCDFCGHQNARGKYNCKVCNFSLAQPESTYLCHQCGGYYSKIDYCEDECKFDDEEEYCEIIEDEWSMMIDLPTYLD</sequence>
<accession>A0A8J2H5H2</accession>
<comment type="caution">
    <text evidence="1">The sequence shown here is derived from an EMBL/GenBank/DDBJ whole genome shotgun (WGS) entry which is preliminary data.</text>
</comment>
<reference evidence="1" key="1">
    <citation type="submission" date="2021-04" db="EMBL/GenBank/DDBJ databases">
        <authorList>
            <person name="Chebbi M.A.C M."/>
        </authorList>
    </citation>
    <scope>NUCLEOTIDE SEQUENCE</scope>
</reference>
<organism evidence="1 2">
    <name type="scientific">Cotesia congregata</name>
    <name type="common">Parasitoid wasp</name>
    <name type="synonym">Apanteles congregatus</name>
    <dbReference type="NCBI Taxonomy" id="51543"/>
    <lineage>
        <taxon>Eukaryota</taxon>
        <taxon>Metazoa</taxon>
        <taxon>Ecdysozoa</taxon>
        <taxon>Arthropoda</taxon>
        <taxon>Hexapoda</taxon>
        <taxon>Insecta</taxon>
        <taxon>Pterygota</taxon>
        <taxon>Neoptera</taxon>
        <taxon>Endopterygota</taxon>
        <taxon>Hymenoptera</taxon>
        <taxon>Apocrita</taxon>
        <taxon>Ichneumonoidea</taxon>
        <taxon>Braconidae</taxon>
        <taxon>Microgastrinae</taxon>
        <taxon>Cotesia</taxon>
    </lineage>
</organism>